<proteinExistence type="predicted"/>
<sequence>MPRTIGRTTAGVVAAVTAAGVLAGCGGQSAGASGDRDFRVKADRLDPSAFPTYGAPAPAVTPSVAPTPATCPRSGVVVSTGVVDTAMGRRATVVELKNCGTRPYDVNGYPRIGALDENREALDLTITHDHPYTDAGRDQGPRPLTLAPGQSVKSVLNWNNRVTSFDPVTEGAYLVVTPRDGETPQTLPFRLDIGTSGELDVTAWARDLLG</sequence>
<gene>
    <name evidence="1" type="ORF">SPRI_5621</name>
</gene>
<name>A0A0M4DEG5_STRPR</name>
<dbReference type="STRING" id="38300.SPRI_5621"/>
<protein>
    <submittedName>
        <fullName evidence="1">Lipoprotein</fullName>
    </submittedName>
</protein>
<reference evidence="1 2" key="1">
    <citation type="submission" date="2015-08" db="EMBL/GenBank/DDBJ databases">
        <title>Genome sequence of the pristinamycin over-producing bacterium Streptomyces pristinaespiralis HCCB10218.</title>
        <authorList>
            <person name="Tian J."/>
            <person name="Yang J."/>
            <person name="Li L."/>
            <person name="Ruan L."/>
            <person name="Wei W."/>
            <person name="Zheng G."/>
            <person name="Wei Z."/>
            <person name="Yang S."/>
            <person name="Ge M."/>
            <person name="Jiang W."/>
            <person name="Lu Y."/>
        </authorList>
    </citation>
    <scope>NUCLEOTIDE SEQUENCE [LARGE SCALE GENOMIC DNA]</scope>
    <source>
        <strain evidence="1 2">HCCB 10218</strain>
    </source>
</reference>
<keyword evidence="1" id="KW-0449">Lipoprotein</keyword>
<dbReference type="InterPro" id="IPR025326">
    <property type="entry name" value="DUF4232"/>
</dbReference>
<accession>A0A0M4DEG5</accession>
<dbReference type="EMBL" id="CP011340">
    <property type="protein sequence ID" value="ALC23927.1"/>
    <property type="molecule type" value="Genomic_DNA"/>
</dbReference>
<dbReference type="GeneID" id="97233330"/>
<dbReference type="KEGG" id="spri:SPRI_5621"/>
<dbReference type="OrthoDB" id="3827416at2"/>
<dbReference type="Proteomes" id="UP000060513">
    <property type="component" value="Chromosome"/>
</dbReference>
<dbReference type="Pfam" id="PF14016">
    <property type="entry name" value="DUF4232"/>
    <property type="match status" value="1"/>
</dbReference>
<dbReference type="PATRIC" id="fig|38300.4.peg.5887"/>
<evidence type="ECO:0000313" key="2">
    <source>
        <dbReference type="Proteomes" id="UP000060513"/>
    </source>
</evidence>
<dbReference type="PROSITE" id="PS51257">
    <property type="entry name" value="PROKAR_LIPOPROTEIN"/>
    <property type="match status" value="1"/>
</dbReference>
<organism evidence="1">
    <name type="scientific">Streptomyces pristinaespiralis</name>
    <dbReference type="NCBI Taxonomy" id="38300"/>
    <lineage>
        <taxon>Bacteria</taxon>
        <taxon>Bacillati</taxon>
        <taxon>Actinomycetota</taxon>
        <taxon>Actinomycetes</taxon>
        <taxon>Kitasatosporales</taxon>
        <taxon>Streptomycetaceae</taxon>
        <taxon>Streptomyces</taxon>
    </lineage>
</organism>
<dbReference type="AlphaFoldDB" id="A0A0M4DEG5"/>
<dbReference type="OMA" id="WRNTYDD"/>
<evidence type="ECO:0000313" key="1">
    <source>
        <dbReference type="EMBL" id="ALC23927.1"/>
    </source>
</evidence>
<dbReference type="RefSeq" id="WP_005319021.1">
    <property type="nucleotide sequence ID" value="NZ_CP011340.1"/>
</dbReference>